<evidence type="ECO:0000256" key="1">
    <source>
        <dbReference type="SAM" id="Phobius"/>
    </source>
</evidence>
<dbReference type="AlphaFoldDB" id="A0A136IS66"/>
<evidence type="ECO:0000313" key="2">
    <source>
        <dbReference type="EMBL" id="KXJ87636.1"/>
    </source>
</evidence>
<proteinExistence type="predicted"/>
<gene>
    <name evidence="2" type="ORF">Micbo1qcDRAFT_20859</name>
</gene>
<keyword evidence="3" id="KW-1185">Reference proteome</keyword>
<keyword evidence="1" id="KW-0472">Membrane</keyword>
<sequence>MIPQRENPFTFDICWEHSPLEDIPLPPIFSIFGCWLNTNRPSFDFGLSLFGNASLTLEEQLAFLWYLLSPAFLLGSFVGTLSFGSALGVLLRRSRLRCRKIHTWGISKAKSIVALPESTRRNQRRVVHLRHIRFQSTSRDKHKNGNNR</sequence>
<protein>
    <submittedName>
        <fullName evidence="2">Uncharacterized protein</fullName>
    </submittedName>
</protein>
<dbReference type="Proteomes" id="UP000070501">
    <property type="component" value="Unassembled WGS sequence"/>
</dbReference>
<keyword evidence="1" id="KW-0812">Transmembrane</keyword>
<dbReference type="EMBL" id="KQ964261">
    <property type="protein sequence ID" value="KXJ87636.1"/>
    <property type="molecule type" value="Genomic_DNA"/>
</dbReference>
<keyword evidence="1" id="KW-1133">Transmembrane helix</keyword>
<reference evidence="3" key="1">
    <citation type="submission" date="2016-02" db="EMBL/GenBank/DDBJ databases">
        <title>Draft genome sequence of Microdochium bolleyi, a fungal endophyte of beachgrass.</title>
        <authorList>
            <consortium name="DOE Joint Genome Institute"/>
            <person name="David A.S."/>
            <person name="May G."/>
            <person name="Haridas S."/>
            <person name="Lim J."/>
            <person name="Wang M."/>
            <person name="Labutti K."/>
            <person name="Lipzen A."/>
            <person name="Barry K."/>
            <person name="Grigoriev I.V."/>
        </authorList>
    </citation>
    <scope>NUCLEOTIDE SEQUENCE [LARGE SCALE GENOMIC DNA]</scope>
    <source>
        <strain evidence="3">J235TASD1</strain>
    </source>
</reference>
<accession>A0A136IS66</accession>
<evidence type="ECO:0000313" key="3">
    <source>
        <dbReference type="Proteomes" id="UP000070501"/>
    </source>
</evidence>
<feature type="transmembrane region" description="Helical" evidence="1">
    <location>
        <begin position="63"/>
        <end position="91"/>
    </location>
</feature>
<dbReference type="PROSITE" id="PS51257">
    <property type="entry name" value="PROKAR_LIPOPROTEIN"/>
    <property type="match status" value="1"/>
</dbReference>
<organism evidence="2 3">
    <name type="scientific">Microdochium bolleyi</name>
    <dbReference type="NCBI Taxonomy" id="196109"/>
    <lineage>
        <taxon>Eukaryota</taxon>
        <taxon>Fungi</taxon>
        <taxon>Dikarya</taxon>
        <taxon>Ascomycota</taxon>
        <taxon>Pezizomycotina</taxon>
        <taxon>Sordariomycetes</taxon>
        <taxon>Xylariomycetidae</taxon>
        <taxon>Xylariales</taxon>
        <taxon>Microdochiaceae</taxon>
        <taxon>Microdochium</taxon>
    </lineage>
</organism>
<name>A0A136IS66_9PEZI</name>
<dbReference type="InParanoid" id="A0A136IS66"/>